<evidence type="ECO:0000313" key="3">
    <source>
        <dbReference type="Proteomes" id="UP000185746"/>
    </source>
</evidence>
<dbReference type="Proteomes" id="UP000185746">
    <property type="component" value="Chromosome"/>
</dbReference>
<proteinExistence type="predicted"/>
<name>A0A1D8JBV8_9BACL</name>
<feature type="compositionally biased region" description="Basic and acidic residues" evidence="1">
    <location>
        <begin position="19"/>
        <end position="31"/>
    </location>
</feature>
<keyword evidence="3" id="KW-1185">Reference proteome</keyword>
<evidence type="ECO:0000313" key="2">
    <source>
        <dbReference type="EMBL" id="AOV06192.1"/>
    </source>
</evidence>
<dbReference type="EMBL" id="CP017560">
    <property type="protein sequence ID" value="AOV06192.1"/>
    <property type="molecule type" value="Genomic_DNA"/>
</dbReference>
<accession>A0A1D8JBV8</accession>
<feature type="region of interest" description="Disordered" evidence="1">
    <location>
        <begin position="1"/>
        <end position="37"/>
    </location>
</feature>
<protein>
    <submittedName>
        <fullName evidence="2">Uncharacterized protein</fullName>
    </submittedName>
</protein>
<dbReference type="KEGG" id="surl:BI350_00090"/>
<evidence type="ECO:0000256" key="1">
    <source>
        <dbReference type="SAM" id="MobiDB-lite"/>
    </source>
</evidence>
<reference evidence="2 3" key="1">
    <citation type="submission" date="2016-09" db="EMBL/GenBank/DDBJ databases">
        <title>Complete genome sequence of the Lysinibacillus sphaericus LMG 22257, a specie of Bacillus with ureolytic activity that can effectively biodeposit calcium carbonate.</title>
        <authorList>
            <person name="Yan W."/>
        </authorList>
    </citation>
    <scope>NUCLEOTIDE SEQUENCE [LARGE SCALE GENOMIC DNA]</scope>
    <source>
        <strain evidence="2 3">LMG 22257</strain>
    </source>
</reference>
<dbReference type="AlphaFoldDB" id="A0A1D8JBV8"/>
<organism evidence="2 3">
    <name type="scientific">Sporosarcina ureilytica</name>
    <dbReference type="NCBI Taxonomy" id="298596"/>
    <lineage>
        <taxon>Bacteria</taxon>
        <taxon>Bacillati</taxon>
        <taxon>Bacillota</taxon>
        <taxon>Bacilli</taxon>
        <taxon>Bacillales</taxon>
        <taxon>Caryophanaceae</taxon>
        <taxon>Sporosarcina</taxon>
    </lineage>
</organism>
<gene>
    <name evidence="2" type="ORF">BI350_00090</name>
</gene>
<sequence length="85" mass="9640">MIGVQSGDSGGISVTGETPQERGFRDEEAHRTPHGTRPLGTEINIFYLALIKMEYLTIQEENPYAKNSTHKNLTQSYWKVPRFPC</sequence>